<feature type="domain" description="SH3b" evidence="2">
    <location>
        <begin position="177"/>
        <end position="239"/>
    </location>
</feature>
<accession>A0ABR6TK79</accession>
<comment type="caution">
    <text evidence="3">The sequence shown here is derived from an EMBL/GenBank/DDBJ whole genome shotgun (WGS) entry which is preliminary data.</text>
</comment>
<keyword evidence="1" id="KW-0732">Signal</keyword>
<evidence type="ECO:0000259" key="2">
    <source>
        <dbReference type="PROSITE" id="PS51781"/>
    </source>
</evidence>
<organism evidence="3 4">
    <name type="scientific">Peptostreptococcus canis</name>
    <dbReference type="NCBI Taxonomy" id="1159213"/>
    <lineage>
        <taxon>Bacteria</taxon>
        <taxon>Bacillati</taxon>
        <taxon>Bacillota</taxon>
        <taxon>Clostridia</taxon>
        <taxon>Peptostreptococcales</taxon>
        <taxon>Peptostreptococcaceae</taxon>
        <taxon>Peptostreptococcus</taxon>
    </lineage>
</organism>
<feature type="chain" id="PRO_5046973353" evidence="1">
    <location>
        <begin position="23"/>
        <end position="510"/>
    </location>
</feature>
<dbReference type="InterPro" id="IPR002901">
    <property type="entry name" value="MGlyc_endo_b_GlcNAc-like_dom"/>
</dbReference>
<feature type="domain" description="SH3b" evidence="2">
    <location>
        <begin position="24"/>
        <end position="86"/>
    </location>
</feature>
<dbReference type="PANTHER" id="PTHR34408:SF2">
    <property type="entry name" value="CELL WALL-BINDING PROTEIN YWSB"/>
    <property type="match status" value="1"/>
</dbReference>
<protein>
    <submittedName>
        <fullName evidence="3">SH3 domain-containing protein</fullName>
    </submittedName>
</protein>
<dbReference type="RefSeq" id="WP_185623842.1">
    <property type="nucleotide sequence ID" value="NZ_JABGBW010000002.1"/>
</dbReference>
<dbReference type="SMART" id="SM00287">
    <property type="entry name" value="SH3b"/>
    <property type="match status" value="3"/>
</dbReference>
<dbReference type="Proteomes" id="UP000713904">
    <property type="component" value="Unassembled WGS sequence"/>
</dbReference>
<dbReference type="EMBL" id="JABGBW010000002">
    <property type="protein sequence ID" value="MBC2575818.1"/>
    <property type="molecule type" value="Genomic_DNA"/>
</dbReference>
<dbReference type="SMART" id="SM00047">
    <property type="entry name" value="LYZ2"/>
    <property type="match status" value="1"/>
</dbReference>
<sequence>MNIKLGVSALAILPIIGGSAMAAGQTGIINYEFVNIRSNNNANDSVKFVLKKGDKVEILSEKDGWYNIKHNNRNGWVQKNALKIENSVQNNIKASGQKNKYKEVNNDILNLRSANSTGSDVIAVLHKGDKLTVINETVGWTKVKFNDMEGYVSSRLIKDYSDSGTSEKFDSNTVSSTDRRVVSSNKLNMRKSSEITSPRVATLSKGDMVQYISENNGWAKIKYNGIVGYVSSYYLVKDTSNVIEESIINENEINIDENNNDGYGKSNENTKQGTVSYKNMNMTLDEHVNLQMARALNVDSASGWKKVDAKLLSSYMNPNNYKDSVGMMQFAVLDSYTEDLTAEQLNAYLNKYCKPGNVFYNQGQAFINAARKNNINVLYLVGHSMIETGYGTSRLARGSVYNGKTVYNFFGIGAVDGNAYAGGCATAYKNGWTSVAAGIDGAASWISNKYIHNSKYNQKTLYEMKWSTSYTWHQYASDISWPSKIGKKMAEIGSYSSNLGAVNYLVPQYN</sequence>
<dbReference type="InterPro" id="IPR003646">
    <property type="entry name" value="SH3-like_bac-type"/>
</dbReference>
<proteinExistence type="predicted"/>
<dbReference type="PANTHER" id="PTHR34408">
    <property type="entry name" value="FAMILY PROTEIN, PUTATIVE-RELATED"/>
    <property type="match status" value="1"/>
</dbReference>
<name>A0ABR6TK79_9FIRM</name>
<dbReference type="Gene3D" id="1.10.530.10">
    <property type="match status" value="1"/>
</dbReference>
<dbReference type="InterPro" id="IPR052354">
    <property type="entry name" value="Cell_Wall_Dynamics_Protein"/>
</dbReference>
<dbReference type="Pfam" id="PF08239">
    <property type="entry name" value="SH3_3"/>
    <property type="match status" value="3"/>
</dbReference>
<dbReference type="Pfam" id="PF01832">
    <property type="entry name" value="Glucosaminidase"/>
    <property type="match status" value="1"/>
</dbReference>
<keyword evidence="4" id="KW-1185">Reference proteome</keyword>
<evidence type="ECO:0000313" key="3">
    <source>
        <dbReference type="EMBL" id="MBC2575818.1"/>
    </source>
</evidence>
<evidence type="ECO:0000256" key="1">
    <source>
        <dbReference type="SAM" id="SignalP"/>
    </source>
</evidence>
<evidence type="ECO:0000313" key="4">
    <source>
        <dbReference type="Proteomes" id="UP000713904"/>
    </source>
</evidence>
<dbReference type="Gene3D" id="2.30.30.40">
    <property type="entry name" value="SH3 Domains"/>
    <property type="match status" value="3"/>
</dbReference>
<gene>
    <name evidence="3" type="ORF">HLB29_03870</name>
</gene>
<feature type="signal peptide" evidence="1">
    <location>
        <begin position="1"/>
        <end position="22"/>
    </location>
</feature>
<feature type="domain" description="SH3b" evidence="2">
    <location>
        <begin position="99"/>
        <end position="160"/>
    </location>
</feature>
<dbReference type="PROSITE" id="PS51781">
    <property type="entry name" value="SH3B"/>
    <property type="match status" value="3"/>
</dbReference>
<dbReference type="SUPFAM" id="SSF50044">
    <property type="entry name" value="SH3-domain"/>
    <property type="match status" value="2"/>
</dbReference>
<dbReference type="InterPro" id="IPR036028">
    <property type="entry name" value="SH3-like_dom_sf"/>
</dbReference>
<reference evidence="3 4" key="1">
    <citation type="submission" date="2020-05" db="EMBL/GenBank/DDBJ databases">
        <title>Draft genome of xy-202 and genomic insight in genome of the genus Peptostreptococcus.</title>
        <authorList>
            <person name="Zhang Z."/>
        </authorList>
    </citation>
    <scope>NUCLEOTIDE SEQUENCE [LARGE SCALE GENOMIC DNA]</scope>
    <source>
        <strain evidence="3 4">DSM 27025</strain>
    </source>
</reference>